<name>A0A093THX9_9GAMM</name>
<sequence>MINDLFFELMKNNFIAVLKKKNTSSIEIDDLSIDYNGQLNEQFLNQLNFLKVHTDLLQKASAEHDELAMQSALLKLRSHAMTLSSFFEAIAEDSEALLKMNSWPEIPEGYQLPAHYGLPGK</sequence>
<evidence type="ECO:0000313" key="2">
    <source>
        <dbReference type="EMBL" id="KFX22036.1"/>
    </source>
</evidence>
<dbReference type="Proteomes" id="UP000032874">
    <property type="component" value="Unassembled WGS sequence"/>
</dbReference>
<dbReference type="OrthoDB" id="8946715at2"/>
<comment type="caution">
    <text evidence="1">The sequence shown here is derived from an EMBL/GenBank/DDBJ whole genome shotgun (WGS) entry which is preliminary data.</text>
</comment>
<organism evidence="1 4">
    <name type="scientific">Pectobacterium betavasculorum</name>
    <dbReference type="NCBI Taxonomy" id="55207"/>
    <lineage>
        <taxon>Bacteria</taxon>
        <taxon>Pseudomonadati</taxon>
        <taxon>Pseudomonadota</taxon>
        <taxon>Gammaproteobacteria</taxon>
        <taxon>Enterobacterales</taxon>
        <taxon>Pectobacteriaceae</taxon>
        <taxon>Pectobacterium</taxon>
    </lineage>
</organism>
<dbReference type="Gene3D" id="6.10.290.10">
    <property type="match status" value="1"/>
</dbReference>
<dbReference type="AlphaFoldDB" id="A0A093THX9"/>
<dbReference type="eggNOG" id="ENOG5033F3Z">
    <property type="taxonomic scope" value="Bacteria"/>
</dbReference>
<proteinExistence type="predicted"/>
<gene>
    <name evidence="2" type="ORF">JV35_02430</name>
    <name evidence="1" type="ORF">KP22_06085</name>
</gene>
<evidence type="ECO:0000313" key="4">
    <source>
        <dbReference type="Proteomes" id="UP000032874"/>
    </source>
</evidence>
<evidence type="ECO:0000313" key="1">
    <source>
        <dbReference type="EMBL" id="KFX07659.1"/>
    </source>
</evidence>
<dbReference type="RefSeq" id="WP_039299347.1">
    <property type="nucleotide sequence ID" value="NZ_JAODTE010000001.1"/>
</dbReference>
<reference evidence="3 4" key="1">
    <citation type="submission" date="2014-08" db="EMBL/GenBank/DDBJ databases">
        <title>Genome sequences of NCPPB Pectobacterium isolates.</title>
        <authorList>
            <person name="Glover R.H."/>
            <person name="Sapp M."/>
            <person name="Elphinstone J."/>
        </authorList>
    </citation>
    <scope>NUCLEOTIDE SEQUENCE [LARGE SCALE GENOMIC DNA]</scope>
    <source>
        <strain evidence="2 3">NCPPB 2793</strain>
        <strain evidence="1 4">NCPPB 2795</strain>
    </source>
</reference>
<protein>
    <submittedName>
        <fullName evidence="1">Uncharacterized protein</fullName>
    </submittedName>
</protein>
<dbReference type="EMBL" id="JQHL01000001">
    <property type="protein sequence ID" value="KFX22036.1"/>
    <property type="molecule type" value="Genomic_DNA"/>
</dbReference>
<dbReference type="EMBL" id="JQHM01000001">
    <property type="protein sequence ID" value="KFX07659.1"/>
    <property type="molecule type" value="Genomic_DNA"/>
</dbReference>
<dbReference type="Proteomes" id="UP000032869">
    <property type="component" value="Unassembled WGS sequence"/>
</dbReference>
<evidence type="ECO:0000313" key="3">
    <source>
        <dbReference type="Proteomes" id="UP000032869"/>
    </source>
</evidence>
<keyword evidence="3" id="KW-1185">Reference proteome</keyword>
<accession>A0A093THX9</accession>